<evidence type="ECO:0000313" key="1">
    <source>
        <dbReference type="EMBL" id="KOS47570.1"/>
    </source>
</evidence>
<keyword evidence="2" id="KW-1185">Reference proteome</keyword>
<sequence>MINLTDKKWRLSLCAINKIAYRVNSIRSGRIIRGAERRTITSFSISILPTRNARSSLFLNQDLTQENLYSVTIFLASRHHGLSVASSRAH</sequence>
<dbReference type="EMBL" id="LHQQ01000015">
    <property type="protein sequence ID" value="KOS47570.1"/>
    <property type="molecule type" value="Genomic_DNA"/>
</dbReference>
<organism evidence="1 2">
    <name type="scientific">Penicillium nordicum</name>
    <dbReference type="NCBI Taxonomy" id="229535"/>
    <lineage>
        <taxon>Eukaryota</taxon>
        <taxon>Fungi</taxon>
        <taxon>Dikarya</taxon>
        <taxon>Ascomycota</taxon>
        <taxon>Pezizomycotina</taxon>
        <taxon>Eurotiomycetes</taxon>
        <taxon>Eurotiomycetidae</taxon>
        <taxon>Eurotiales</taxon>
        <taxon>Aspergillaceae</taxon>
        <taxon>Penicillium</taxon>
    </lineage>
</organism>
<accession>A0A0M8PH59</accession>
<name>A0A0M8PH59_9EURO</name>
<evidence type="ECO:0000313" key="2">
    <source>
        <dbReference type="Proteomes" id="UP000037696"/>
    </source>
</evidence>
<comment type="caution">
    <text evidence="1">The sequence shown here is derived from an EMBL/GenBank/DDBJ whole genome shotgun (WGS) entry which is preliminary data.</text>
</comment>
<dbReference type="AlphaFoldDB" id="A0A0M8PH59"/>
<dbReference type="Proteomes" id="UP000037696">
    <property type="component" value="Unassembled WGS sequence"/>
</dbReference>
<gene>
    <name evidence="1" type="ORF">ACN38_g1498</name>
</gene>
<reference evidence="1 2" key="1">
    <citation type="submission" date="2015-08" db="EMBL/GenBank/DDBJ databases">
        <title>Genome sequencing of Penicillium nordicum.</title>
        <authorList>
            <person name="Nguyen H.D."/>
            <person name="Seifert K.A."/>
        </authorList>
    </citation>
    <scope>NUCLEOTIDE SEQUENCE [LARGE SCALE GENOMIC DNA]</scope>
    <source>
        <strain evidence="1 2">DAOMC 185683</strain>
    </source>
</reference>
<proteinExistence type="predicted"/>
<protein>
    <submittedName>
        <fullName evidence="1">Uncharacterized protein</fullName>
    </submittedName>
</protein>